<dbReference type="InterPro" id="IPR012910">
    <property type="entry name" value="Plug_dom"/>
</dbReference>
<dbReference type="GO" id="GO:0009279">
    <property type="term" value="C:cell outer membrane"/>
    <property type="evidence" value="ECO:0007669"/>
    <property type="project" value="UniProtKB-SubCell"/>
</dbReference>
<keyword evidence="6" id="KW-0472">Membrane</keyword>
<feature type="signal peptide" evidence="8">
    <location>
        <begin position="1"/>
        <end position="25"/>
    </location>
</feature>
<comment type="caution">
    <text evidence="10">The sequence shown here is derived from an EMBL/GenBank/DDBJ whole genome shotgun (WGS) entry which is preliminary data.</text>
</comment>
<dbReference type="Proteomes" id="UP001310022">
    <property type="component" value="Unassembled WGS sequence"/>
</dbReference>
<reference evidence="10 11" key="1">
    <citation type="submission" date="2021-12" db="EMBL/GenBank/DDBJ databases">
        <title>Genome sequencing of bacteria with rrn-lacking chromosome and rrn-plasmid.</title>
        <authorList>
            <person name="Anda M."/>
            <person name="Iwasaki W."/>
        </authorList>
    </citation>
    <scope>NUCLEOTIDE SEQUENCE [LARGE SCALE GENOMIC DNA]</scope>
    <source>
        <strain evidence="10 11">NBRC 15940</strain>
    </source>
</reference>
<evidence type="ECO:0000313" key="10">
    <source>
        <dbReference type="EMBL" id="GJM61423.1"/>
    </source>
</evidence>
<evidence type="ECO:0000256" key="6">
    <source>
        <dbReference type="ARBA" id="ARBA00023136"/>
    </source>
</evidence>
<organism evidence="10 11">
    <name type="scientific">Persicobacter diffluens</name>
    <dbReference type="NCBI Taxonomy" id="981"/>
    <lineage>
        <taxon>Bacteria</taxon>
        <taxon>Pseudomonadati</taxon>
        <taxon>Bacteroidota</taxon>
        <taxon>Cytophagia</taxon>
        <taxon>Cytophagales</taxon>
        <taxon>Persicobacteraceae</taxon>
        <taxon>Persicobacter</taxon>
    </lineage>
</organism>
<evidence type="ECO:0000313" key="11">
    <source>
        <dbReference type="Proteomes" id="UP001310022"/>
    </source>
</evidence>
<dbReference type="PANTHER" id="PTHR30069:SF29">
    <property type="entry name" value="HEMOGLOBIN AND HEMOGLOBIN-HAPTOGLOBIN-BINDING PROTEIN 1-RELATED"/>
    <property type="match status" value="1"/>
</dbReference>
<evidence type="ECO:0000256" key="3">
    <source>
        <dbReference type="ARBA" id="ARBA00022452"/>
    </source>
</evidence>
<dbReference type="PANTHER" id="PTHR30069">
    <property type="entry name" value="TONB-DEPENDENT OUTER MEMBRANE RECEPTOR"/>
    <property type="match status" value="1"/>
</dbReference>
<evidence type="ECO:0000256" key="4">
    <source>
        <dbReference type="ARBA" id="ARBA00022692"/>
    </source>
</evidence>
<dbReference type="AlphaFoldDB" id="A0AAN5AM10"/>
<dbReference type="InterPro" id="IPR037066">
    <property type="entry name" value="Plug_dom_sf"/>
</dbReference>
<keyword evidence="3" id="KW-1134">Transmembrane beta strand</keyword>
<accession>A0AAN5AM10</accession>
<dbReference type="Gene3D" id="2.40.170.20">
    <property type="entry name" value="TonB-dependent receptor, beta-barrel domain"/>
    <property type="match status" value="1"/>
</dbReference>
<evidence type="ECO:0000259" key="9">
    <source>
        <dbReference type="Pfam" id="PF07715"/>
    </source>
</evidence>
<keyword evidence="4" id="KW-0812">Transmembrane</keyword>
<keyword evidence="7" id="KW-0998">Cell outer membrane</keyword>
<dbReference type="GO" id="GO:0015344">
    <property type="term" value="F:siderophore uptake transmembrane transporter activity"/>
    <property type="evidence" value="ECO:0007669"/>
    <property type="project" value="TreeGrafter"/>
</dbReference>
<dbReference type="EMBL" id="BQKE01000001">
    <property type="protein sequence ID" value="GJM61423.1"/>
    <property type="molecule type" value="Genomic_DNA"/>
</dbReference>
<keyword evidence="5 8" id="KW-0732">Signal</keyword>
<gene>
    <name evidence="10" type="ORF">PEDI_19750</name>
</gene>
<evidence type="ECO:0000256" key="7">
    <source>
        <dbReference type="ARBA" id="ARBA00023237"/>
    </source>
</evidence>
<proteinExistence type="predicted"/>
<dbReference type="GO" id="GO:0044718">
    <property type="term" value="P:siderophore transmembrane transport"/>
    <property type="evidence" value="ECO:0007669"/>
    <property type="project" value="TreeGrafter"/>
</dbReference>
<evidence type="ECO:0000256" key="2">
    <source>
        <dbReference type="ARBA" id="ARBA00022448"/>
    </source>
</evidence>
<comment type="subcellular location">
    <subcellularLocation>
        <location evidence="1">Cell outer membrane</location>
        <topology evidence="1">Multi-pass membrane protein</topology>
    </subcellularLocation>
</comment>
<dbReference type="Pfam" id="PF07715">
    <property type="entry name" value="Plug"/>
    <property type="match status" value="1"/>
</dbReference>
<protein>
    <recommendedName>
        <fullName evidence="9">TonB-dependent receptor plug domain-containing protein</fullName>
    </recommendedName>
</protein>
<sequence length="731" mass="83262">MKLYNQPYFITLLACLWLTHQSAWSQQAVNDILRFEVERDILTMPVDVSARALISSATGKMEETSDVPVEAYVVSAAKLVDHGMLTLEEGLKMIPGLIVRPKLNGTYDVMMVGQQGQNAAQSLGDIGGQGYLLLRDGMPMMDRVYNRPRWEEIPVNLNQVQRIEVVLNASAVTYGDGAMKGIIQIITKKPGTNKLHFNGSVQAGAPNTVDTRLNAEWGINDRLYFKSGYNHTYIERVVEESYVKSQGGFRSNQELLFYEPNAYYTNPYPFIAKNRHVFDLGTNMVISENREIALDYSYVRSQFQDLYQSPSNLALSYTDSKTHYLNLNGLWDKFRYQLSYQSGDSQTGGMIGGQQDVDYLNGRLEYLTKFFRGEGIIGLHLQREGIKSSTEAEFSKYLTLPHNALLQEYKSQTIYPYYLRQMYGLYAKNNFKLNRWSFNYGMRLDYSQNGRAHFLPAIELQTKFDIDKNSNVWANLSNSYRLAPYGLTDFHSIFLNPVYDPDAHGTGDVNLVHYGMNQELAPQMLRNVKIGYRNAFHEMFYLSLAYGFSASDNRWHGAMTKVSDQTDLSVTSSPAGTDYIIKYENVSGTETTNALTASLEFMPNNRFHVNVWSAYQKGVASGEKVLSMPTYVGGFNSYFRFLYNRVLVNTTFTYNTAYQYTLIASEDAAMAGANVFEIPFNYQWQLGLTYQFYKFSSVFVNVRNLLPTQDAFYPMGDPTRAQFMIGLNLKL</sequence>
<dbReference type="Gene3D" id="2.170.130.10">
    <property type="entry name" value="TonB-dependent receptor, plug domain"/>
    <property type="match status" value="1"/>
</dbReference>
<dbReference type="SUPFAM" id="SSF56935">
    <property type="entry name" value="Porins"/>
    <property type="match status" value="1"/>
</dbReference>
<dbReference type="RefSeq" id="WP_338236971.1">
    <property type="nucleotide sequence ID" value="NZ_BQKE01000001.1"/>
</dbReference>
<evidence type="ECO:0000256" key="5">
    <source>
        <dbReference type="ARBA" id="ARBA00022729"/>
    </source>
</evidence>
<evidence type="ECO:0000256" key="1">
    <source>
        <dbReference type="ARBA" id="ARBA00004571"/>
    </source>
</evidence>
<feature type="domain" description="TonB-dependent receptor plug" evidence="9">
    <location>
        <begin position="65"/>
        <end position="182"/>
    </location>
</feature>
<evidence type="ECO:0000256" key="8">
    <source>
        <dbReference type="SAM" id="SignalP"/>
    </source>
</evidence>
<feature type="chain" id="PRO_5043016240" description="TonB-dependent receptor plug domain-containing protein" evidence="8">
    <location>
        <begin position="26"/>
        <end position="731"/>
    </location>
</feature>
<dbReference type="PROSITE" id="PS51257">
    <property type="entry name" value="PROKAR_LIPOPROTEIN"/>
    <property type="match status" value="1"/>
</dbReference>
<keyword evidence="2" id="KW-0813">Transport</keyword>
<dbReference type="InterPro" id="IPR039426">
    <property type="entry name" value="TonB-dep_rcpt-like"/>
</dbReference>
<name>A0AAN5AM10_9BACT</name>
<dbReference type="InterPro" id="IPR036942">
    <property type="entry name" value="Beta-barrel_TonB_sf"/>
</dbReference>
<keyword evidence="11" id="KW-1185">Reference proteome</keyword>